<organism evidence="11 12">
    <name type="scientific">Rhynocoris fuscipes</name>
    <dbReference type="NCBI Taxonomy" id="488301"/>
    <lineage>
        <taxon>Eukaryota</taxon>
        <taxon>Metazoa</taxon>
        <taxon>Ecdysozoa</taxon>
        <taxon>Arthropoda</taxon>
        <taxon>Hexapoda</taxon>
        <taxon>Insecta</taxon>
        <taxon>Pterygota</taxon>
        <taxon>Neoptera</taxon>
        <taxon>Paraneoptera</taxon>
        <taxon>Hemiptera</taxon>
        <taxon>Heteroptera</taxon>
        <taxon>Panheteroptera</taxon>
        <taxon>Cimicomorpha</taxon>
        <taxon>Reduviidae</taxon>
        <taxon>Harpactorinae</taxon>
        <taxon>Harpactorini</taxon>
        <taxon>Rhynocoris</taxon>
    </lineage>
</organism>
<dbReference type="Pfam" id="PF01783">
    <property type="entry name" value="Ribosomal_L32p"/>
    <property type="match status" value="1"/>
</dbReference>
<keyword evidence="6" id="KW-0687">Ribonucleoprotein</keyword>
<evidence type="ECO:0000256" key="1">
    <source>
        <dbReference type="ARBA" id="ARBA00004173"/>
    </source>
</evidence>
<dbReference type="SUPFAM" id="SSF57829">
    <property type="entry name" value="Zn-binding ribosomal proteins"/>
    <property type="match status" value="1"/>
</dbReference>
<evidence type="ECO:0000256" key="3">
    <source>
        <dbReference type="ARBA" id="ARBA00022946"/>
    </source>
</evidence>
<evidence type="ECO:0000313" key="11">
    <source>
        <dbReference type="EMBL" id="KAK9503909.1"/>
    </source>
</evidence>
<gene>
    <name evidence="11" type="ORF">O3M35_010371</name>
</gene>
<evidence type="ECO:0000256" key="5">
    <source>
        <dbReference type="ARBA" id="ARBA00023128"/>
    </source>
</evidence>
<dbReference type="PANTHER" id="PTHR21026">
    <property type="entry name" value="39S RIBOSOMAL PROTEIN L32, MITOCHONDRIAL"/>
    <property type="match status" value="1"/>
</dbReference>
<evidence type="ECO:0000256" key="4">
    <source>
        <dbReference type="ARBA" id="ARBA00022980"/>
    </source>
</evidence>
<sequence>MSLTRLFNHAKYLLNYLENNLSSIFIGQSRHPQLAYLPLIDINRFPTTNDTSIIDTLKDAFLFAVPKSRRTVQKRRKRKFGVPEYHWKMLVPKTNILVCNTCGHYHEAGVICGNCYKTIRQETEAIQKAIEAELKLEPITKEVVVLYDNEIEGKSSEFWQGKRIVEMKKERPSWFSKNLLQKSTDDSTESTTDKIKPSDLA</sequence>
<dbReference type="PANTHER" id="PTHR21026:SF2">
    <property type="entry name" value="LARGE RIBOSOMAL SUBUNIT PROTEIN BL32M"/>
    <property type="match status" value="1"/>
</dbReference>
<accession>A0AAW1D1T9</accession>
<feature type="compositionally biased region" description="Basic and acidic residues" evidence="10">
    <location>
        <begin position="191"/>
        <end position="201"/>
    </location>
</feature>
<reference evidence="11 12" key="1">
    <citation type="submission" date="2022-12" db="EMBL/GenBank/DDBJ databases">
        <title>Chromosome-level genome assembly of true bugs.</title>
        <authorList>
            <person name="Ma L."/>
            <person name="Li H."/>
        </authorList>
    </citation>
    <scope>NUCLEOTIDE SEQUENCE [LARGE SCALE GENOMIC DNA]</scope>
    <source>
        <strain evidence="11">Lab_2022b</strain>
    </source>
</reference>
<dbReference type="GO" id="GO:0003735">
    <property type="term" value="F:structural constituent of ribosome"/>
    <property type="evidence" value="ECO:0007669"/>
    <property type="project" value="InterPro"/>
</dbReference>
<feature type="region of interest" description="Disordered" evidence="10">
    <location>
        <begin position="180"/>
        <end position="201"/>
    </location>
</feature>
<protein>
    <recommendedName>
        <fullName evidence="7">Large ribosomal subunit protein bL32m</fullName>
    </recommendedName>
    <alternativeName>
        <fullName evidence="8">39S ribosomal protein L32, mitochondrial</fullName>
    </alternativeName>
</protein>
<keyword evidence="3" id="KW-0809">Transit peptide</keyword>
<dbReference type="InterPro" id="IPR002677">
    <property type="entry name" value="Ribosomal_bL32"/>
</dbReference>
<comment type="subcellular location">
    <subcellularLocation>
        <location evidence="1">Mitochondrion</location>
    </subcellularLocation>
</comment>
<evidence type="ECO:0000256" key="2">
    <source>
        <dbReference type="ARBA" id="ARBA00008560"/>
    </source>
</evidence>
<keyword evidence="5" id="KW-0496">Mitochondrion</keyword>
<evidence type="ECO:0000256" key="10">
    <source>
        <dbReference type="SAM" id="MobiDB-lite"/>
    </source>
</evidence>
<dbReference type="InterPro" id="IPR011332">
    <property type="entry name" value="Ribosomal_zn-bd"/>
</dbReference>
<evidence type="ECO:0000256" key="8">
    <source>
        <dbReference type="ARBA" id="ARBA00042577"/>
    </source>
</evidence>
<keyword evidence="12" id="KW-1185">Reference proteome</keyword>
<comment type="caution">
    <text evidence="11">The sequence shown here is derived from an EMBL/GenBank/DDBJ whole genome shotgun (WGS) entry which is preliminary data.</text>
</comment>
<keyword evidence="4" id="KW-0689">Ribosomal protein</keyword>
<name>A0AAW1D1T9_9HEMI</name>
<comment type="similarity">
    <text evidence="2">Belongs to the bacterial ribosomal protein bL32 family.</text>
</comment>
<dbReference type="InterPro" id="IPR051991">
    <property type="entry name" value="Mitoribosomal_protein_bL32"/>
</dbReference>
<evidence type="ECO:0000256" key="6">
    <source>
        <dbReference type="ARBA" id="ARBA00023274"/>
    </source>
</evidence>
<dbReference type="GO" id="GO:0006412">
    <property type="term" value="P:translation"/>
    <property type="evidence" value="ECO:0007669"/>
    <property type="project" value="InterPro"/>
</dbReference>
<proteinExistence type="inferred from homology"/>
<evidence type="ECO:0000313" key="12">
    <source>
        <dbReference type="Proteomes" id="UP001461498"/>
    </source>
</evidence>
<dbReference type="Proteomes" id="UP001461498">
    <property type="component" value="Unassembled WGS sequence"/>
</dbReference>
<dbReference type="EMBL" id="JAPXFL010000007">
    <property type="protein sequence ID" value="KAK9503909.1"/>
    <property type="molecule type" value="Genomic_DNA"/>
</dbReference>
<dbReference type="GO" id="GO:0005762">
    <property type="term" value="C:mitochondrial large ribosomal subunit"/>
    <property type="evidence" value="ECO:0007669"/>
    <property type="project" value="TreeGrafter"/>
</dbReference>
<comment type="function">
    <text evidence="9">Component of the mitochondrial large ribosomal subunit (mt-LSU). The mitochondrial ribosome (mitoribosome) is a large ribonucleoprotein complex responsible for the synthesis of proteins inside mitochondria.</text>
</comment>
<evidence type="ECO:0000256" key="9">
    <source>
        <dbReference type="ARBA" id="ARBA00045766"/>
    </source>
</evidence>
<evidence type="ECO:0000256" key="7">
    <source>
        <dbReference type="ARBA" id="ARBA00039935"/>
    </source>
</evidence>
<dbReference type="AlphaFoldDB" id="A0AAW1D1T9"/>